<dbReference type="AlphaFoldDB" id="A0A1Y2GBJ0"/>
<feature type="transmembrane region" description="Helical" evidence="7">
    <location>
        <begin position="232"/>
        <end position="250"/>
    </location>
</feature>
<keyword evidence="9" id="KW-0560">Oxidoreductase</keyword>
<dbReference type="GO" id="GO:0046839">
    <property type="term" value="P:phospholipid dephosphorylation"/>
    <property type="evidence" value="ECO:0007669"/>
    <property type="project" value="TreeGrafter"/>
</dbReference>
<dbReference type="PANTHER" id="PTHR10165">
    <property type="entry name" value="LIPID PHOSPHATE PHOSPHATASE"/>
    <property type="match status" value="1"/>
</dbReference>
<dbReference type="PANTHER" id="PTHR10165:SF35">
    <property type="entry name" value="RE23632P"/>
    <property type="match status" value="1"/>
</dbReference>
<dbReference type="Gene3D" id="1.20.144.10">
    <property type="entry name" value="Phosphatidic acid phosphatase type 2/haloperoxidase"/>
    <property type="match status" value="1"/>
</dbReference>
<dbReference type="Proteomes" id="UP000193648">
    <property type="component" value="Unassembled WGS sequence"/>
</dbReference>
<feature type="region of interest" description="Disordered" evidence="6">
    <location>
        <begin position="296"/>
        <end position="328"/>
    </location>
</feature>
<accession>A0A1Y2GBJ0</accession>
<dbReference type="SUPFAM" id="SSF48317">
    <property type="entry name" value="Acid phosphatase/Vanadium-dependent haloperoxidase"/>
    <property type="match status" value="1"/>
</dbReference>
<sequence>MNPTSPPLKRNPSFRLFCSYLFDWVLCIILLILFFFIDKIEPFHRPFSINDTNIMYPYKHEETIPVWALVLIVVVFPVVMIAIVGLGVRRSPYDFHNGILGLLLSVLLTTMVTQVVKVTVGKHRPDFLSRCQPMLNGSPITQDEPLKLWTVDVCTQKDRHIFQDGLRAFPSGHASTAFAGLFYISLWLGGKMHIFDRRGYSIKSVILIIPFLAALLIAITRVQDYRHAPIDVTWGSIIGITFAIFAYHQYYPHLLSDHSQVPHPPRDFSYLQRDSEGQEQESRHFEHFTGIQRHSGSFIDESRPQPGHINDLEAQDSGFHKTESLHRV</sequence>
<keyword evidence="4 7" id="KW-1133">Transmembrane helix</keyword>
<name>A0A1Y2GBJ0_9FUNG</name>
<dbReference type="GO" id="GO:0004601">
    <property type="term" value="F:peroxidase activity"/>
    <property type="evidence" value="ECO:0007669"/>
    <property type="project" value="UniProtKB-KW"/>
</dbReference>
<dbReference type="RefSeq" id="XP_021877506.1">
    <property type="nucleotide sequence ID" value="XM_022025461.1"/>
</dbReference>
<dbReference type="SMART" id="SM00014">
    <property type="entry name" value="acidPPc"/>
    <property type="match status" value="1"/>
</dbReference>
<feature type="compositionally biased region" description="Basic and acidic residues" evidence="6">
    <location>
        <begin position="318"/>
        <end position="328"/>
    </location>
</feature>
<evidence type="ECO:0000256" key="4">
    <source>
        <dbReference type="ARBA" id="ARBA00022989"/>
    </source>
</evidence>
<dbReference type="FunCoup" id="A0A1Y2GBJ0">
    <property type="interactions" value="76"/>
</dbReference>
<evidence type="ECO:0000256" key="5">
    <source>
        <dbReference type="ARBA" id="ARBA00023136"/>
    </source>
</evidence>
<dbReference type="GO" id="GO:0008195">
    <property type="term" value="F:phosphatidate phosphatase activity"/>
    <property type="evidence" value="ECO:0007669"/>
    <property type="project" value="TreeGrafter"/>
</dbReference>
<protein>
    <submittedName>
        <fullName evidence="9">Phosphatidic acid phosphatase type 2/haloperoxidase</fullName>
    </submittedName>
</protein>
<evidence type="ECO:0000313" key="9">
    <source>
        <dbReference type="EMBL" id="ORZ06343.1"/>
    </source>
</evidence>
<dbReference type="InterPro" id="IPR000326">
    <property type="entry name" value="PAP2/HPO"/>
</dbReference>
<keyword evidence="10" id="KW-1185">Reference proteome</keyword>
<keyword evidence="9" id="KW-0575">Peroxidase</keyword>
<evidence type="ECO:0000256" key="1">
    <source>
        <dbReference type="ARBA" id="ARBA00004141"/>
    </source>
</evidence>
<proteinExistence type="inferred from homology"/>
<comment type="similarity">
    <text evidence="2">Belongs to the PA-phosphatase related phosphoesterase family.</text>
</comment>
<dbReference type="InterPro" id="IPR043216">
    <property type="entry name" value="PAP-like"/>
</dbReference>
<dbReference type="OrthoDB" id="8907274at2759"/>
<dbReference type="GO" id="GO:0016020">
    <property type="term" value="C:membrane"/>
    <property type="evidence" value="ECO:0007669"/>
    <property type="project" value="UniProtKB-SubCell"/>
</dbReference>
<keyword evidence="3 7" id="KW-0812">Transmembrane</keyword>
<feature type="transmembrane region" description="Helical" evidence="7">
    <location>
        <begin position="100"/>
        <end position="120"/>
    </location>
</feature>
<dbReference type="InterPro" id="IPR036938">
    <property type="entry name" value="PAP2/HPO_sf"/>
</dbReference>
<dbReference type="CDD" id="cd03390">
    <property type="entry name" value="PAP2_containing_1_like"/>
    <property type="match status" value="1"/>
</dbReference>
<dbReference type="GO" id="GO:0006644">
    <property type="term" value="P:phospholipid metabolic process"/>
    <property type="evidence" value="ECO:0007669"/>
    <property type="project" value="InterPro"/>
</dbReference>
<dbReference type="Pfam" id="PF01569">
    <property type="entry name" value="PAP2"/>
    <property type="match status" value="1"/>
</dbReference>
<evidence type="ECO:0000256" key="6">
    <source>
        <dbReference type="SAM" id="MobiDB-lite"/>
    </source>
</evidence>
<evidence type="ECO:0000259" key="8">
    <source>
        <dbReference type="SMART" id="SM00014"/>
    </source>
</evidence>
<feature type="transmembrane region" description="Helical" evidence="7">
    <location>
        <begin position="64"/>
        <end position="88"/>
    </location>
</feature>
<feature type="transmembrane region" description="Helical" evidence="7">
    <location>
        <begin position="200"/>
        <end position="220"/>
    </location>
</feature>
<feature type="domain" description="Phosphatidic acid phosphatase type 2/haloperoxidase" evidence="8">
    <location>
        <begin position="97"/>
        <end position="247"/>
    </location>
</feature>
<dbReference type="STRING" id="64571.A0A1Y2GBJ0"/>
<evidence type="ECO:0000256" key="2">
    <source>
        <dbReference type="ARBA" id="ARBA00008816"/>
    </source>
</evidence>
<dbReference type="GeneID" id="33567305"/>
<comment type="subcellular location">
    <subcellularLocation>
        <location evidence="1">Membrane</location>
        <topology evidence="1">Multi-pass membrane protein</topology>
    </subcellularLocation>
</comment>
<evidence type="ECO:0000256" key="7">
    <source>
        <dbReference type="SAM" id="Phobius"/>
    </source>
</evidence>
<evidence type="ECO:0000256" key="3">
    <source>
        <dbReference type="ARBA" id="ARBA00022692"/>
    </source>
</evidence>
<evidence type="ECO:0000313" key="10">
    <source>
        <dbReference type="Proteomes" id="UP000193648"/>
    </source>
</evidence>
<feature type="transmembrane region" description="Helical" evidence="7">
    <location>
        <begin position="168"/>
        <end position="188"/>
    </location>
</feature>
<feature type="transmembrane region" description="Helical" evidence="7">
    <location>
        <begin position="20"/>
        <end position="37"/>
    </location>
</feature>
<keyword evidence="5 7" id="KW-0472">Membrane</keyword>
<organism evidence="9 10">
    <name type="scientific">Lobosporangium transversale</name>
    <dbReference type="NCBI Taxonomy" id="64571"/>
    <lineage>
        <taxon>Eukaryota</taxon>
        <taxon>Fungi</taxon>
        <taxon>Fungi incertae sedis</taxon>
        <taxon>Mucoromycota</taxon>
        <taxon>Mortierellomycotina</taxon>
        <taxon>Mortierellomycetes</taxon>
        <taxon>Mortierellales</taxon>
        <taxon>Mortierellaceae</taxon>
        <taxon>Lobosporangium</taxon>
    </lineage>
</organism>
<gene>
    <name evidence="9" type="ORF">BCR41DRAFT_361106</name>
</gene>
<reference evidence="9 10" key="1">
    <citation type="submission" date="2016-07" db="EMBL/GenBank/DDBJ databases">
        <title>Pervasive Adenine N6-methylation of Active Genes in Fungi.</title>
        <authorList>
            <consortium name="DOE Joint Genome Institute"/>
            <person name="Mondo S.J."/>
            <person name="Dannebaum R.O."/>
            <person name="Kuo R.C."/>
            <person name="Labutti K."/>
            <person name="Haridas S."/>
            <person name="Kuo A."/>
            <person name="Salamov A."/>
            <person name="Ahrendt S.R."/>
            <person name="Lipzen A."/>
            <person name="Sullivan W."/>
            <person name="Andreopoulos W.B."/>
            <person name="Clum A."/>
            <person name="Lindquist E."/>
            <person name="Daum C."/>
            <person name="Ramamoorthy G.K."/>
            <person name="Gryganskyi A."/>
            <person name="Culley D."/>
            <person name="Magnuson J.K."/>
            <person name="James T.Y."/>
            <person name="O'Malley M.A."/>
            <person name="Stajich J.E."/>
            <person name="Spatafora J.W."/>
            <person name="Visel A."/>
            <person name="Grigoriev I.V."/>
        </authorList>
    </citation>
    <scope>NUCLEOTIDE SEQUENCE [LARGE SCALE GENOMIC DNA]</scope>
    <source>
        <strain evidence="9 10">NRRL 3116</strain>
    </source>
</reference>
<comment type="caution">
    <text evidence="9">The sequence shown here is derived from an EMBL/GenBank/DDBJ whole genome shotgun (WGS) entry which is preliminary data.</text>
</comment>
<dbReference type="InParanoid" id="A0A1Y2GBJ0"/>
<dbReference type="EMBL" id="MCFF01000046">
    <property type="protein sequence ID" value="ORZ06343.1"/>
    <property type="molecule type" value="Genomic_DNA"/>
</dbReference>